<feature type="signal peptide" evidence="3">
    <location>
        <begin position="1"/>
        <end position="24"/>
    </location>
</feature>
<dbReference type="PROSITE" id="PS51670">
    <property type="entry name" value="SHKT"/>
    <property type="match status" value="3"/>
</dbReference>
<feature type="region of interest" description="Disordered" evidence="2">
    <location>
        <begin position="215"/>
        <end position="274"/>
    </location>
</feature>
<gene>
    <name evidence="6" type="primary">LOC111133191</name>
</gene>
<reference evidence="6" key="1">
    <citation type="submission" date="2025-08" db="UniProtKB">
        <authorList>
            <consortium name="RefSeq"/>
        </authorList>
    </citation>
    <scope>IDENTIFICATION</scope>
    <source>
        <tissue evidence="6">Whole sample</tissue>
    </source>
</reference>
<dbReference type="Gene3D" id="1.10.10.1940">
    <property type="match status" value="3"/>
</dbReference>
<dbReference type="InterPro" id="IPR003582">
    <property type="entry name" value="ShKT_dom"/>
</dbReference>
<proteinExistence type="predicted"/>
<dbReference type="PANTHER" id="PTHR21724">
    <property type="entry name" value="SHKT DOMAIN-CONTAINING PROTEIN"/>
    <property type="match status" value="1"/>
</dbReference>
<dbReference type="GeneID" id="111133191"/>
<dbReference type="SMART" id="SM00254">
    <property type="entry name" value="ShKT"/>
    <property type="match status" value="7"/>
</dbReference>
<dbReference type="Proteomes" id="UP000694844">
    <property type="component" value="Chromosome 5"/>
</dbReference>
<comment type="caution">
    <text evidence="1">Lacks conserved residue(s) required for the propagation of feature annotation.</text>
</comment>
<evidence type="ECO:0000256" key="3">
    <source>
        <dbReference type="SAM" id="SignalP"/>
    </source>
</evidence>
<feature type="disulfide bond" evidence="1">
    <location>
        <begin position="170"/>
        <end position="204"/>
    </location>
</feature>
<feature type="domain" description="ShKT" evidence="4">
    <location>
        <begin position="29"/>
        <end position="63"/>
    </location>
</feature>
<evidence type="ECO:0000256" key="2">
    <source>
        <dbReference type="SAM" id="MobiDB-lite"/>
    </source>
</evidence>
<feature type="domain" description="ShKT" evidence="4">
    <location>
        <begin position="170"/>
        <end position="204"/>
    </location>
</feature>
<evidence type="ECO:0000313" key="5">
    <source>
        <dbReference type="Proteomes" id="UP000694844"/>
    </source>
</evidence>
<feature type="chain" id="PRO_5034923998" evidence="3">
    <location>
        <begin position="25"/>
        <end position="444"/>
    </location>
</feature>
<keyword evidence="5" id="KW-1185">Reference proteome</keyword>
<feature type="domain" description="ShKT" evidence="4">
    <location>
        <begin position="133"/>
        <end position="167"/>
    </location>
</feature>
<dbReference type="RefSeq" id="XP_022337034.1">
    <property type="nucleotide sequence ID" value="XM_022481326.1"/>
</dbReference>
<keyword evidence="1" id="KW-1015">Disulfide bond</keyword>
<dbReference type="KEGG" id="cvn:111133191"/>
<feature type="compositionally biased region" description="Low complexity" evidence="2">
    <location>
        <begin position="233"/>
        <end position="274"/>
    </location>
</feature>
<dbReference type="AlphaFoldDB" id="A0A8B8EBI4"/>
<feature type="disulfide bond" evidence="1">
    <location>
        <begin position="29"/>
        <end position="63"/>
    </location>
</feature>
<feature type="compositionally biased region" description="Polar residues" evidence="2">
    <location>
        <begin position="215"/>
        <end position="232"/>
    </location>
</feature>
<dbReference type="OrthoDB" id="6121024at2759"/>
<protein>
    <submittedName>
        <fullName evidence="6">Mucin-5AC-like</fullName>
    </submittedName>
</protein>
<accession>A0A8B8EBI4</accession>
<name>A0A8B8EBI4_CRAVI</name>
<sequence>MSLEEFRGIMILNILLIIVFSVQAQNQVCNDKARNCADYGQRVCQPPYDTWGRQNCPLFCGFCTGTTFSPQTTLSSSPEPCVDKIRNCADYGQTICNNSSYTPWAARNCRYYCRHCSSEELSKADLKPASQDCKDKRSNCKEYGQRICEDPYKKWGQEYCPLFCGFCSDCKDKRSNCADYGKSICREPYNKWGREYCPLYCGFCQASATRPLNTTHTPSMSSLSTTSIPRQSTVPTPTTKATTTTQTTTTTPKPSTTKGFTTVPQSTTKVTTTTPTPTFITATSAARSTSPSISWSTPTSTAAVTTTCVDKRTDCIQYGQSICTIPDYSAWVLQNCRYFCRQCTDEQLAAVDAMTTTISPENCVDKVSCRNYSPTVCTQYHEWAMDNCALFCNFCKGKCVDKISNCNMYGRDACSKYRPWAEDNCSAYCQFCTGDSGNTTSAQP</sequence>
<dbReference type="PANTHER" id="PTHR21724:SF109">
    <property type="entry name" value="SHKT DOMAIN-CONTAINING PROTEIN"/>
    <property type="match status" value="1"/>
</dbReference>
<evidence type="ECO:0000313" key="6">
    <source>
        <dbReference type="RefSeq" id="XP_022337034.1"/>
    </source>
</evidence>
<evidence type="ECO:0000256" key="1">
    <source>
        <dbReference type="PROSITE-ProRule" id="PRU01005"/>
    </source>
</evidence>
<organism evidence="5 6">
    <name type="scientific">Crassostrea virginica</name>
    <name type="common">Eastern oyster</name>
    <dbReference type="NCBI Taxonomy" id="6565"/>
    <lineage>
        <taxon>Eukaryota</taxon>
        <taxon>Metazoa</taxon>
        <taxon>Spiralia</taxon>
        <taxon>Lophotrochozoa</taxon>
        <taxon>Mollusca</taxon>
        <taxon>Bivalvia</taxon>
        <taxon>Autobranchia</taxon>
        <taxon>Pteriomorphia</taxon>
        <taxon>Ostreida</taxon>
        <taxon>Ostreoidea</taxon>
        <taxon>Ostreidae</taxon>
        <taxon>Crassostrea</taxon>
    </lineage>
</organism>
<evidence type="ECO:0000259" key="4">
    <source>
        <dbReference type="PROSITE" id="PS51670"/>
    </source>
</evidence>
<dbReference type="Pfam" id="PF01549">
    <property type="entry name" value="ShK"/>
    <property type="match status" value="7"/>
</dbReference>
<feature type="disulfide bond" evidence="1">
    <location>
        <begin position="133"/>
        <end position="167"/>
    </location>
</feature>
<keyword evidence="3" id="KW-0732">Signal</keyword>